<reference evidence="3" key="1">
    <citation type="journal article" date="2020" name="Mol. Plant Microbe Interact.">
        <title>Genome Sequence of the Biocontrol Agent Coniothyrium minitans strain Conio (IMI 134523).</title>
        <authorList>
            <person name="Patel D."/>
            <person name="Shittu T.A."/>
            <person name="Baroncelli R."/>
            <person name="Muthumeenakshi S."/>
            <person name="Osborne T.H."/>
            <person name="Janganan T.K."/>
            <person name="Sreenivasaprasad S."/>
        </authorList>
    </citation>
    <scope>NUCLEOTIDE SEQUENCE</scope>
    <source>
        <strain evidence="3">Conio</strain>
    </source>
</reference>
<keyword evidence="1" id="KW-0539">Nucleus</keyword>
<dbReference type="CDD" id="cd12148">
    <property type="entry name" value="fungal_TF_MHR"/>
    <property type="match status" value="1"/>
</dbReference>
<dbReference type="PANTHER" id="PTHR31668">
    <property type="entry name" value="GLUCOSE TRANSPORT TRANSCRIPTION REGULATOR RGT1-RELATED-RELATED"/>
    <property type="match status" value="1"/>
</dbReference>
<dbReference type="Proteomes" id="UP000756921">
    <property type="component" value="Unassembled WGS sequence"/>
</dbReference>
<comment type="caution">
    <text evidence="3">The sequence shown here is derived from an EMBL/GenBank/DDBJ whole genome shotgun (WGS) entry which is preliminary data.</text>
</comment>
<dbReference type="OrthoDB" id="3791691at2759"/>
<proteinExistence type="predicted"/>
<keyword evidence="4" id="KW-1185">Reference proteome</keyword>
<evidence type="ECO:0000313" key="3">
    <source>
        <dbReference type="EMBL" id="KAF9734356.1"/>
    </source>
</evidence>
<evidence type="ECO:0000259" key="2">
    <source>
        <dbReference type="SMART" id="SM00906"/>
    </source>
</evidence>
<evidence type="ECO:0000313" key="4">
    <source>
        <dbReference type="Proteomes" id="UP000756921"/>
    </source>
</evidence>
<sequence>MGLAAEQDTYVLNALKYAIISDLDEVDADIAPGAFLLLENKFPSYTNHALQAASDTIEATVHPYGLKLVNLFFQFVHPAYPILSKFRFLRQYSTSKTELPASLRGAVYALGCAFWHRDGTSNITCPFEQQELVSMAHISLRHELEAPNLFKLQACLLLLHPRPPDIDSVETPSTWILAAQATACAQMIGLHRDPTEWNIAAWEKSLRRKLWWATYMADCWSAVCHGNPSHIHSTSFDTQSLDIDDMNSDEEVPSDLKNQFPSAVSQTRLADGLRFLEAVKISRHLHDNLECAFQVNPNQQSITSSPSDRLATLEMDMRDWKDVIPSCLGLEKRGPSQVHWNGQSKLLTAALLYRGLMYPATSEAKAEPSSSLRRWFAAALAAFKPFTDFVSALKDDDLDYFWTRHARSQLILCGNFLIYLFILALGPDEVKSAYQLLDWFHQALQRLGVSGNSNVHLLLRPLKLRIDSFFAQATDLLKR</sequence>
<protein>
    <recommendedName>
        <fullName evidence="2">Xylanolytic transcriptional activator regulatory domain-containing protein</fullName>
    </recommendedName>
</protein>
<dbReference type="EMBL" id="WJXW01000007">
    <property type="protein sequence ID" value="KAF9734356.1"/>
    <property type="molecule type" value="Genomic_DNA"/>
</dbReference>
<dbReference type="InterPro" id="IPR007219">
    <property type="entry name" value="XnlR_reg_dom"/>
</dbReference>
<dbReference type="InterPro" id="IPR050797">
    <property type="entry name" value="Carb_Metab_Trans_Reg"/>
</dbReference>
<dbReference type="SMART" id="SM00906">
    <property type="entry name" value="Fungal_trans"/>
    <property type="match status" value="1"/>
</dbReference>
<dbReference type="GO" id="GO:0006351">
    <property type="term" value="P:DNA-templated transcription"/>
    <property type="evidence" value="ECO:0007669"/>
    <property type="project" value="InterPro"/>
</dbReference>
<dbReference type="GO" id="GO:0003677">
    <property type="term" value="F:DNA binding"/>
    <property type="evidence" value="ECO:0007669"/>
    <property type="project" value="InterPro"/>
</dbReference>
<dbReference type="AlphaFoldDB" id="A0A9P6GFR9"/>
<dbReference type="Pfam" id="PF04082">
    <property type="entry name" value="Fungal_trans"/>
    <property type="match status" value="1"/>
</dbReference>
<dbReference type="GO" id="GO:0001080">
    <property type="term" value="P:nitrogen catabolite activation of transcription from RNA polymerase II promoter"/>
    <property type="evidence" value="ECO:0007669"/>
    <property type="project" value="TreeGrafter"/>
</dbReference>
<organism evidence="3 4">
    <name type="scientific">Paraphaeosphaeria minitans</name>
    <dbReference type="NCBI Taxonomy" id="565426"/>
    <lineage>
        <taxon>Eukaryota</taxon>
        <taxon>Fungi</taxon>
        <taxon>Dikarya</taxon>
        <taxon>Ascomycota</taxon>
        <taxon>Pezizomycotina</taxon>
        <taxon>Dothideomycetes</taxon>
        <taxon>Pleosporomycetidae</taxon>
        <taxon>Pleosporales</taxon>
        <taxon>Massarineae</taxon>
        <taxon>Didymosphaeriaceae</taxon>
        <taxon>Paraphaeosphaeria</taxon>
    </lineage>
</organism>
<feature type="domain" description="Xylanolytic transcriptional activator regulatory" evidence="2">
    <location>
        <begin position="174"/>
        <end position="246"/>
    </location>
</feature>
<gene>
    <name evidence="3" type="ORF">PMIN01_07259</name>
</gene>
<dbReference type="GO" id="GO:0008270">
    <property type="term" value="F:zinc ion binding"/>
    <property type="evidence" value="ECO:0007669"/>
    <property type="project" value="InterPro"/>
</dbReference>
<dbReference type="GO" id="GO:0005634">
    <property type="term" value="C:nucleus"/>
    <property type="evidence" value="ECO:0007669"/>
    <property type="project" value="TreeGrafter"/>
</dbReference>
<accession>A0A9P6GFR9</accession>
<dbReference type="PANTHER" id="PTHR31668:SF23">
    <property type="entry name" value="ZN(II)2CYS6 TRANSCRIPTION FACTOR (EUROFUNG)"/>
    <property type="match status" value="1"/>
</dbReference>
<name>A0A9P6GFR9_9PLEO</name>
<evidence type="ECO:0000256" key="1">
    <source>
        <dbReference type="ARBA" id="ARBA00023242"/>
    </source>
</evidence>